<proteinExistence type="predicted"/>
<dbReference type="Pfam" id="PF13927">
    <property type="entry name" value="Ig_3"/>
    <property type="match status" value="1"/>
</dbReference>
<keyword evidence="1" id="KW-0732">Signal</keyword>
<evidence type="ECO:0000256" key="1">
    <source>
        <dbReference type="ARBA" id="ARBA00022729"/>
    </source>
</evidence>
<dbReference type="InterPro" id="IPR006558">
    <property type="entry name" value="LamG-like"/>
</dbReference>
<dbReference type="RefSeq" id="WP_161488056.1">
    <property type="nucleotide sequence ID" value="NZ_CP019633.1"/>
</dbReference>
<dbReference type="SMART" id="SM00560">
    <property type="entry name" value="LamGL"/>
    <property type="match status" value="1"/>
</dbReference>
<feature type="domain" description="Ig-like" evidence="3">
    <location>
        <begin position="170"/>
        <end position="276"/>
    </location>
</feature>
<dbReference type="AlphaFoldDB" id="A0A1Q2HMC6"/>
<name>A0A1Q2HMC6_9BACT</name>
<dbReference type="PROSITE" id="PS50835">
    <property type="entry name" value="IG_LIKE"/>
    <property type="match status" value="1"/>
</dbReference>
<dbReference type="InterPro" id="IPR003599">
    <property type="entry name" value="Ig_sub"/>
</dbReference>
<evidence type="ECO:0000256" key="2">
    <source>
        <dbReference type="ARBA" id="ARBA00023157"/>
    </source>
</evidence>
<dbReference type="InterPro" id="IPR013320">
    <property type="entry name" value="ConA-like_dom_sf"/>
</dbReference>
<dbReference type="Proteomes" id="UP000188273">
    <property type="component" value="Chromosome"/>
</dbReference>
<keyword evidence="5" id="KW-1185">Reference proteome</keyword>
<dbReference type="Gene3D" id="2.60.40.10">
    <property type="entry name" value="Immunoglobulins"/>
    <property type="match status" value="1"/>
</dbReference>
<dbReference type="SMART" id="SM00409">
    <property type="entry name" value="IG"/>
    <property type="match status" value="1"/>
</dbReference>
<accession>A0A1Q2HMC6</accession>
<sequence>MKFFMTIIIAITVLTGSLYAQELNLVNSTFDEGEEISGELIFPDGWTGFNSVNRVYHCPDGSLGNAGYVAEESHIRYGWSDGCGITQNETLSGVTLPVIQADTVYTLAARVRMDEDSSSVGVGLQMLEGDSSVIIEEDHFNTGTGWVIYELSFDSGDMEYSHTVGSKLAPAVKNYGGNNWQMIDYVKLFEGNAVWIVQQPQSQLVQEGEDAQFSVSLNEPVTPCSYEWYSSPDKTVGDNDVFIESGSSELTVSDVQLSDSGGYYYCVVSGSDFSITTNTARLEVERLMAHWKLDSNLQDSSPNGWDGTAATTNYVSGGGIDGDCCQFTNNLNETIEIPESSEAFNNYETGLTVSFWKKYDSANTDWEIAISKSTSNGNGWEIGTHKHDNSPFFGFRAMGALNSEINIIDGQWHHIVGTFNGSDAVRLYVDGELDLETFGDYDVYPNNTNIMIGRRNQDGKELPVSGYLDEIKVFNYDVGAEGAVDLYNEFAAEQKIVCIQEYAQQYDVTGPEGEPDCVVDQNDLYVILINWLEDNTYPQVN</sequence>
<reference evidence="5" key="1">
    <citation type="submission" date="2017-02" db="EMBL/GenBank/DDBJ databases">
        <title>Comparative genomics and description of representatives of a novel lineage of planctomycetes thriving in anoxic sediments.</title>
        <authorList>
            <person name="Spring S."/>
            <person name="Bunk B."/>
            <person name="Sproer C."/>
            <person name="Klenk H.-P."/>
        </authorList>
    </citation>
    <scope>NUCLEOTIDE SEQUENCE [LARGE SCALE GENOMIC DNA]</scope>
    <source>
        <strain evidence="5">L21-RPul-D3</strain>
    </source>
</reference>
<evidence type="ECO:0000313" key="5">
    <source>
        <dbReference type="Proteomes" id="UP000188273"/>
    </source>
</evidence>
<dbReference type="KEGG" id="pbu:L21SP3_00385"/>
<evidence type="ECO:0000259" key="3">
    <source>
        <dbReference type="PROSITE" id="PS50835"/>
    </source>
</evidence>
<dbReference type="InterPro" id="IPR007110">
    <property type="entry name" value="Ig-like_dom"/>
</dbReference>
<dbReference type="SUPFAM" id="SSF48726">
    <property type="entry name" value="Immunoglobulin"/>
    <property type="match status" value="1"/>
</dbReference>
<organism evidence="4 5">
    <name type="scientific">Sedimentisphaera cyanobacteriorum</name>
    <dbReference type="NCBI Taxonomy" id="1940790"/>
    <lineage>
        <taxon>Bacteria</taxon>
        <taxon>Pseudomonadati</taxon>
        <taxon>Planctomycetota</taxon>
        <taxon>Phycisphaerae</taxon>
        <taxon>Sedimentisphaerales</taxon>
        <taxon>Sedimentisphaeraceae</taxon>
        <taxon>Sedimentisphaera</taxon>
    </lineage>
</organism>
<dbReference type="InterPro" id="IPR036179">
    <property type="entry name" value="Ig-like_dom_sf"/>
</dbReference>
<protein>
    <recommendedName>
        <fullName evidence="3">Ig-like domain-containing protein</fullName>
    </recommendedName>
</protein>
<dbReference type="Pfam" id="PF13385">
    <property type="entry name" value="Laminin_G_3"/>
    <property type="match status" value="1"/>
</dbReference>
<gene>
    <name evidence="4" type="ORF">L21SP3_00385</name>
</gene>
<dbReference type="InterPro" id="IPR013783">
    <property type="entry name" value="Ig-like_fold"/>
</dbReference>
<dbReference type="EMBL" id="CP019633">
    <property type="protein sequence ID" value="AQQ08598.1"/>
    <property type="molecule type" value="Genomic_DNA"/>
</dbReference>
<dbReference type="SUPFAM" id="SSF49899">
    <property type="entry name" value="Concanavalin A-like lectins/glucanases"/>
    <property type="match status" value="1"/>
</dbReference>
<evidence type="ECO:0000313" key="4">
    <source>
        <dbReference type="EMBL" id="AQQ08598.1"/>
    </source>
</evidence>
<dbReference type="OrthoDB" id="9804511at2"/>
<dbReference type="Gene3D" id="2.60.120.200">
    <property type="match status" value="1"/>
</dbReference>
<dbReference type="STRING" id="1940790.L21SP3_00385"/>
<keyword evidence="2" id="KW-1015">Disulfide bond</keyword>